<keyword evidence="7" id="KW-1185">Reference proteome</keyword>
<dbReference type="InterPro" id="IPR050884">
    <property type="entry name" value="CNP_phosphodiesterase-III"/>
</dbReference>
<protein>
    <submittedName>
        <fullName evidence="6">3',5'-cyclic-AMP phosphodiesterase</fullName>
        <ecNumber evidence="6">3.1.4.53</ecNumber>
    </submittedName>
</protein>
<sequence length="267" mass="29210">MTQSKPNRPLQVLQLTDPHLMADPHGELLGVNTRDSLDAVIAQVQVDGREPDLILATGDLAQDSSAEAYQVLTDRLAQFACPALWLPGNHDDAVVLGHAAGAVGGQKQLVMGGWQFLLLDSSVPGHVHGELSDRELAFLERALARSPELPTMIALHHHPVDVGSRWMDNIGLRNRDAFWAIVDRFPQVRVVLWGHIHQPLDQQRGDVRLLASPSTCIQFAAGSADFAVADLAPGYRWFELHPDGALATDVVRAENFEFSIDLDSTGY</sequence>
<comment type="similarity">
    <text evidence="4">Belongs to the cyclic nucleotide phosphodiesterase class-III family.</text>
</comment>
<dbReference type="GO" id="GO:0004115">
    <property type="term" value="F:3',5'-cyclic-AMP phosphodiesterase activity"/>
    <property type="evidence" value="ECO:0007669"/>
    <property type="project" value="UniProtKB-EC"/>
</dbReference>
<dbReference type="EMBL" id="JAWIIJ010000012">
    <property type="protein sequence ID" value="MDV2080224.1"/>
    <property type="molecule type" value="Genomic_DNA"/>
</dbReference>
<keyword evidence="3" id="KW-0408">Iron</keyword>
<dbReference type="PANTHER" id="PTHR42988">
    <property type="entry name" value="PHOSPHOHYDROLASE"/>
    <property type="match status" value="1"/>
</dbReference>
<name>A0ABU3W106_9GAMM</name>
<evidence type="ECO:0000256" key="1">
    <source>
        <dbReference type="ARBA" id="ARBA00022723"/>
    </source>
</evidence>
<organism evidence="6 7">
    <name type="scientific">Marinobacter xestospongiae</name>
    <dbReference type="NCBI Taxonomy" id="994319"/>
    <lineage>
        <taxon>Bacteria</taxon>
        <taxon>Pseudomonadati</taxon>
        <taxon>Pseudomonadota</taxon>
        <taxon>Gammaproteobacteria</taxon>
        <taxon>Pseudomonadales</taxon>
        <taxon>Marinobacteraceae</taxon>
        <taxon>Marinobacter</taxon>
    </lineage>
</organism>
<proteinExistence type="inferred from homology"/>
<dbReference type="CDD" id="cd07402">
    <property type="entry name" value="MPP_GpdQ"/>
    <property type="match status" value="1"/>
</dbReference>
<dbReference type="PANTHER" id="PTHR42988:SF2">
    <property type="entry name" value="CYCLIC NUCLEOTIDE PHOSPHODIESTERASE CBUA0032-RELATED"/>
    <property type="match status" value="1"/>
</dbReference>
<evidence type="ECO:0000313" key="7">
    <source>
        <dbReference type="Proteomes" id="UP001269819"/>
    </source>
</evidence>
<feature type="domain" description="Calcineurin-like phosphoesterase" evidence="5">
    <location>
        <begin position="11"/>
        <end position="199"/>
    </location>
</feature>
<dbReference type="NCBIfam" id="NF008359">
    <property type="entry name" value="PRK11148.1"/>
    <property type="match status" value="1"/>
</dbReference>
<dbReference type="InterPro" id="IPR029052">
    <property type="entry name" value="Metallo-depent_PP-like"/>
</dbReference>
<dbReference type="SUPFAM" id="SSF56300">
    <property type="entry name" value="Metallo-dependent phosphatases"/>
    <property type="match status" value="1"/>
</dbReference>
<dbReference type="InterPro" id="IPR026575">
    <property type="entry name" value="GpdQ/CpdA-like"/>
</dbReference>
<dbReference type="InterPro" id="IPR004843">
    <property type="entry name" value="Calcineurin-like_PHP"/>
</dbReference>
<evidence type="ECO:0000313" key="6">
    <source>
        <dbReference type="EMBL" id="MDV2080224.1"/>
    </source>
</evidence>
<reference evidence="6 7" key="1">
    <citation type="submission" date="2023-10" db="EMBL/GenBank/DDBJ databases">
        <title>Characteristics and mechanism of a salt-tolerant marine origin heterotrophic nitrifying- aerobic denitrifying bacteria Marinobacter xestospongiae HN1.</title>
        <authorList>
            <person name="Qi R."/>
        </authorList>
    </citation>
    <scope>NUCLEOTIDE SEQUENCE [LARGE SCALE GENOMIC DNA]</scope>
    <source>
        <strain evidence="6 7">HN1</strain>
    </source>
</reference>
<comment type="caution">
    <text evidence="6">The sequence shown here is derived from an EMBL/GenBank/DDBJ whole genome shotgun (WGS) entry which is preliminary data.</text>
</comment>
<evidence type="ECO:0000256" key="4">
    <source>
        <dbReference type="ARBA" id="ARBA00025742"/>
    </source>
</evidence>
<dbReference type="RefSeq" id="WP_316974661.1">
    <property type="nucleotide sequence ID" value="NZ_JAWIIJ010000012.1"/>
</dbReference>
<evidence type="ECO:0000256" key="3">
    <source>
        <dbReference type="ARBA" id="ARBA00023004"/>
    </source>
</evidence>
<dbReference type="Proteomes" id="UP001269819">
    <property type="component" value="Unassembled WGS sequence"/>
</dbReference>
<dbReference type="EC" id="3.1.4.53" evidence="6"/>
<gene>
    <name evidence="6" type="primary">cpdA</name>
    <name evidence="6" type="ORF">RYS15_16170</name>
</gene>
<keyword evidence="1" id="KW-0479">Metal-binding</keyword>
<evidence type="ECO:0000259" key="5">
    <source>
        <dbReference type="Pfam" id="PF00149"/>
    </source>
</evidence>
<accession>A0ABU3W106</accession>
<dbReference type="Gene3D" id="3.60.21.10">
    <property type="match status" value="1"/>
</dbReference>
<evidence type="ECO:0000256" key="2">
    <source>
        <dbReference type="ARBA" id="ARBA00022801"/>
    </source>
</evidence>
<keyword evidence="2 6" id="KW-0378">Hydrolase</keyword>
<dbReference type="Pfam" id="PF00149">
    <property type="entry name" value="Metallophos"/>
    <property type="match status" value="1"/>
</dbReference>